<sequence length="238" mass="24991">MYTKQSTKVIASVLLTALIAGCANMPQQGGYQNGQANGQAQDADPCSVGKSALAGAAVGAILGGLLDGKKGAMKGAVIGGGAAALGCVAINSQSRQTRTAAQVDQDYVRNRGSLPREPQVVSYVPQLSSNVVQRGRPVRITTTAELVNGATTPITEVREELVVYDSHGEQIKSGAKPLTNRSGGRFENTFEVSLPEEASQGIYTMKTNLYVNNKLMARRDMTTQLVWDGHTAVIVAGL</sequence>
<dbReference type="PROSITE" id="PS51257">
    <property type="entry name" value="PROKAR_LIPOPROTEIN"/>
    <property type="match status" value="1"/>
</dbReference>
<protein>
    <recommendedName>
        <fullName evidence="3">Glycine zipper 2TM domain-containing protein</fullName>
    </recommendedName>
</protein>
<comment type="caution">
    <text evidence="1">The sequence shown here is derived from an EMBL/GenBank/DDBJ whole genome shotgun (WGS) entry which is preliminary data.</text>
</comment>
<dbReference type="RefSeq" id="WP_161099637.1">
    <property type="nucleotide sequence ID" value="NZ_WWCW01000149.1"/>
</dbReference>
<accession>A0A845G9F9</accession>
<dbReference type="Proteomes" id="UP000470302">
    <property type="component" value="Unassembled WGS sequence"/>
</dbReference>
<dbReference type="AlphaFoldDB" id="A0A845G9F9"/>
<dbReference type="EMBL" id="WWCW01000149">
    <property type="protein sequence ID" value="MYM90924.1"/>
    <property type="molecule type" value="Genomic_DNA"/>
</dbReference>
<proteinExistence type="predicted"/>
<gene>
    <name evidence="1" type="ORF">GTP91_27585</name>
</gene>
<evidence type="ECO:0000313" key="2">
    <source>
        <dbReference type="Proteomes" id="UP000470302"/>
    </source>
</evidence>
<name>A0A845G9F9_9BURK</name>
<reference evidence="1 2" key="1">
    <citation type="submission" date="2020-01" db="EMBL/GenBank/DDBJ databases">
        <title>Novel species isolated from a subtropical stream in China.</title>
        <authorList>
            <person name="Lu H."/>
        </authorList>
    </citation>
    <scope>NUCLEOTIDE SEQUENCE [LARGE SCALE GENOMIC DNA]</scope>
    <source>
        <strain evidence="1 2">FT82W</strain>
    </source>
</reference>
<evidence type="ECO:0008006" key="3">
    <source>
        <dbReference type="Google" id="ProtNLM"/>
    </source>
</evidence>
<evidence type="ECO:0000313" key="1">
    <source>
        <dbReference type="EMBL" id="MYM90924.1"/>
    </source>
</evidence>
<organism evidence="1 2">
    <name type="scientific">Duganella vulcania</name>
    <dbReference type="NCBI Taxonomy" id="2692166"/>
    <lineage>
        <taxon>Bacteria</taxon>
        <taxon>Pseudomonadati</taxon>
        <taxon>Pseudomonadota</taxon>
        <taxon>Betaproteobacteria</taxon>
        <taxon>Burkholderiales</taxon>
        <taxon>Oxalobacteraceae</taxon>
        <taxon>Telluria group</taxon>
        <taxon>Duganella</taxon>
    </lineage>
</organism>